<dbReference type="AlphaFoldDB" id="A0A2T3FJS9"/>
<dbReference type="PRINTS" id="PR00469">
    <property type="entry name" value="PNDRDTASEII"/>
</dbReference>
<feature type="domain" description="NADH:flavin oxidoreductase/NADH oxidase N-terminal" evidence="10">
    <location>
        <begin position="36"/>
        <end position="368"/>
    </location>
</feature>
<keyword evidence="9" id="KW-0411">Iron-sulfur</keyword>
<sequence length="648" mass="71576">MYVLCESVILNINSLANLYFFNFIFVNEYKEGKGIKLFEPIKIGNVELKNRVIMAPIENGMAEVGTGEVTDRIIAFFEERAQHNIAMIMPGSIGVSPEGRGLPTQLSLFDEKQVAGHKRLVDAVHSKGSLVAAQLYHAGRQASEAITGLDPLAPSAIPCGILQNHPKEITHEQMDRIKEQFRQAARWSIEAGYDIVEVHFAHGYLLHSFMSTHTNHRTDEYGGSFENRIKYPMDVLKTVIDEVNGEVPVQIRVSVDEYVEDGMKFEEVKKVCHLAKEMGVASISLSAGCYDAVEYAIQPMFIPQGFIIPFAKELKAEIDIPVIVAARLNDAHLIENVVENDEADIVAIGRGLIADPLLIDKIKVHDYDNICYCIACNQGCIDRVLGGMPAHCMVNPVAGEELTCKLKGKSGKKVAIIGADPAGMEAAITAAKRGMKVTVYEKDELGGKFKALSTPPEKDTFMMFDRYLVSQMKKYNIEVINKEVKADDEFDADTIILATGSKQIVPPIQGIDQEFVLQAEDILENQKKLKGNIVVIGGGLVGTETCKYLGNQGAHVTLVEMKDNIADGIGATFIGHMFAKLAEYHVDIKTNETVKQIKNHEVVLSNTTIPCDYVIIAAGYKARNELAEELSKKYDVRVVGDVFHLEEF</sequence>
<evidence type="ECO:0000313" key="12">
    <source>
        <dbReference type="EMBL" id="PST35546.1"/>
    </source>
</evidence>
<accession>A0A2T3FJS9</accession>
<evidence type="ECO:0000256" key="6">
    <source>
        <dbReference type="ARBA" id="ARBA00022723"/>
    </source>
</evidence>
<dbReference type="GO" id="GO:0016491">
    <property type="term" value="F:oxidoreductase activity"/>
    <property type="evidence" value="ECO:0007669"/>
    <property type="project" value="UniProtKB-KW"/>
</dbReference>
<dbReference type="Pfam" id="PF07992">
    <property type="entry name" value="Pyr_redox_2"/>
    <property type="match status" value="1"/>
</dbReference>
<keyword evidence="5" id="KW-0288">FMN</keyword>
<gene>
    <name evidence="12" type="ORF">C7U55_12805</name>
</gene>
<proteinExistence type="inferred from homology"/>
<evidence type="ECO:0000256" key="2">
    <source>
        <dbReference type="ARBA" id="ARBA00001966"/>
    </source>
</evidence>
<dbReference type="SUPFAM" id="SSF51905">
    <property type="entry name" value="FAD/NAD(P)-binding domain"/>
    <property type="match status" value="1"/>
</dbReference>
<keyword evidence="13" id="KW-1185">Reference proteome</keyword>
<evidence type="ECO:0000256" key="8">
    <source>
        <dbReference type="ARBA" id="ARBA00023004"/>
    </source>
</evidence>
<dbReference type="PANTHER" id="PTHR42917:SF2">
    <property type="entry name" value="2,4-DIENOYL-COA REDUCTASE [(2E)-ENOYL-COA-PRODUCING]"/>
    <property type="match status" value="1"/>
</dbReference>
<dbReference type="InterPro" id="IPR051793">
    <property type="entry name" value="NADH:flavin_oxidoreductase"/>
</dbReference>
<dbReference type="Pfam" id="PF00724">
    <property type="entry name" value="Oxidored_FMN"/>
    <property type="match status" value="1"/>
</dbReference>
<dbReference type="InterPro" id="IPR013785">
    <property type="entry name" value="Aldolase_TIM"/>
</dbReference>
<evidence type="ECO:0000256" key="7">
    <source>
        <dbReference type="ARBA" id="ARBA00023002"/>
    </source>
</evidence>
<evidence type="ECO:0000256" key="4">
    <source>
        <dbReference type="ARBA" id="ARBA00022630"/>
    </source>
</evidence>
<dbReference type="SUPFAM" id="SSF51395">
    <property type="entry name" value="FMN-linked oxidoreductases"/>
    <property type="match status" value="1"/>
</dbReference>
<dbReference type="InterPro" id="IPR036188">
    <property type="entry name" value="FAD/NAD-bd_sf"/>
</dbReference>
<evidence type="ECO:0000256" key="5">
    <source>
        <dbReference type="ARBA" id="ARBA00022643"/>
    </source>
</evidence>
<dbReference type="EMBL" id="PYLP01000031">
    <property type="protein sequence ID" value="PST35546.1"/>
    <property type="molecule type" value="Genomic_DNA"/>
</dbReference>
<keyword evidence="4" id="KW-0285">Flavoprotein</keyword>
<dbReference type="InterPro" id="IPR001155">
    <property type="entry name" value="OxRdtase_FMN_N"/>
</dbReference>
<evidence type="ECO:0000256" key="9">
    <source>
        <dbReference type="ARBA" id="ARBA00023014"/>
    </source>
</evidence>
<evidence type="ECO:0000256" key="3">
    <source>
        <dbReference type="ARBA" id="ARBA00011048"/>
    </source>
</evidence>
<dbReference type="Gene3D" id="3.20.20.70">
    <property type="entry name" value="Aldolase class I"/>
    <property type="match status" value="1"/>
</dbReference>
<dbReference type="InterPro" id="IPR023753">
    <property type="entry name" value="FAD/NAD-binding_dom"/>
</dbReference>
<name>A0A2T3FJS9_9FIRM</name>
<dbReference type="GO" id="GO:0046872">
    <property type="term" value="F:metal ion binding"/>
    <property type="evidence" value="ECO:0007669"/>
    <property type="project" value="UniProtKB-KW"/>
</dbReference>
<dbReference type="Gene3D" id="3.40.50.720">
    <property type="entry name" value="NAD(P)-binding Rossmann-like Domain"/>
    <property type="match status" value="1"/>
</dbReference>
<keyword evidence="6" id="KW-0479">Metal-binding</keyword>
<dbReference type="GO" id="GO:0010181">
    <property type="term" value="F:FMN binding"/>
    <property type="evidence" value="ECO:0007669"/>
    <property type="project" value="InterPro"/>
</dbReference>
<keyword evidence="8" id="KW-0408">Iron</keyword>
<evidence type="ECO:0000259" key="11">
    <source>
        <dbReference type="Pfam" id="PF07992"/>
    </source>
</evidence>
<comment type="caution">
    <text evidence="12">The sequence shown here is derived from an EMBL/GenBank/DDBJ whole genome shotgun (WGS) entry which is preliminary data.</text>
</comment>
<evidence type="ECO:0000256" key="1">
    <source>
        <dbReference type="ARBA" id="ARBA00001917"/>
    </source>
</evidence>
<protein>
    <recommendedName>
        <fullName evidence="14">NADH:flavin oxidoreductase</fullName>
    </recommendedName>
</protein>
<evidence type="ECO:0008006" key="14">
    <source>
        <dbReference type="Google" id="ProtNLM"/>
    </source>
</evidence>
<dbReference type="Proteomes" id="UP000241201">
    <property type="component" value="Unassembled WGS sequence"/>
</dbReference>
<dbReference type="PRINTS" id="PR00368">
    <property type="entry name" value="FADPNR"/>
</dbReference>
<feature type="domain" description="FAD/NAD(P)-binding" evidence="11">
    <location>
        <begin position="412"/>
        <end position="634"/>
    </location>
</feature>
<dbReference type="CDD" id="cd02803">
    <property type="entry name" value="OYE_like_FMN_family"/>
    <property type="match status" value="1"/>
</dbReference>
<organism evidence="12 13">
    <name type="scientific">Faecalibacillus faecis</name>
    <dbReference type="NCBI Taxonomy" id="1982628"/>
    <lineage>
        <taxon>Bacteria</taxon>
        <taxon>Bacillati</taxon>
        <taxon>Bacillota</taxon>
        <taxon>Erysipelotrichia</taxon>
        <taxon>Erysipelotrichales</taxon>
        <taxon>Coprobacillaceae</taxon>
        <taxon>Faecalibacillus</taxon>
    </lineage>
</organism>
<dbReference type="Gene3D" id="3.50.50.60">
    <property type="entry name" value="FAD/NAD(P)-binding domain"/>
    <property type="match status" value="1"/>
</dbReference>
<keyword evidence="7" id="KW-0560">Oxidoreductase</keyword>
<comment type="similarity">
    <text evidence="3">In the N-terminal section; belongs to the NADH:flavin oxidoreductase/NADH oxidase family.</text>
</comment>
<reference evidence="13" key="1">
    <citation type="submission" date="2018-03" db="EMBL/GenBank/DDBJ databases">
        <title>Lachnoclostridium SNUG30370 gen.nov., sp.nov., isolated from human faeces.</title>
        <authorList>
            <person name="Seo B."/>
            <person name="Jeon K."/>
            <person name="Ko G."/>
        </authorList>
    </citation>
    <scope>NUCLEOTIDE SEQUENCE [LARGE SCALE GENOMIC DNA]</scope>
    <source>
        <strain evidence="13">SNUG30370</strain>
    </source>
</reference>
<dbReference type="GO" id="GO:0051536">
    <property type="term" value="F:iron-sulfur cluster binding"/>
    <property type="evidence" value="ECO:0007669"/>
    <property type="project" value="UniProtKB-KW"/>
</dbReference>
<evidence type="ECO:0000259" key="10">
    <source>
        <dbReference type="Pfam" id="PF00724"/>
    </source>
</evidence>
<comment type="cofactor">
    <cofactor evidence="1">
        <name>FMN</name>
        <dbReference type="ChEBI" id="CHEBI:58210"/>
    </cofactor>
</comment>
<evidence type="ECO:0000313" key="13">
    <source>
        <dbReference type="Proteomes" id="UP000241201"/>
    </source>
</evidence>
<comment type="cofactor">
    <cofactor evidence="2">
        <name>[4Fe-4S] cluster</name>
        <dbReference type="ChEBI" id="CHEBI:49883"/>
    </cofactor>
</comment>
<dbReference type="PANTHER" id="PTHR42917">
    <property type="entry name" value="2,4-DIENOYL-COA REDUCTASE"/>
    <property type="match status" value="1"/>
</dbReference>